<dbReference type="CDD" id="cd07185">
    <property type="entry name" value="OmpA_C-like"/>
    <property type="match status" value="1"/>
</dbReference>
<dbReference type="InterPro" id="IPR050330">
    <property type="entry name" value="Bact_OuterMem_StrucFunc"/>
</dbReference>
<reference evidence="5" key="1">
    <citation type="journal article" date="2013" name="Stand. Genomic Sci.">
        <title>Genome sequence of the thermophilic fresh-water bacterium Spirochaeta caldaria type strain (H1(T)), reclassification of Spirochaeta caldaria, Spirochaeta stenostrepta, and Spirochaeta zuelzerae in the genus Treponema as Treponema caldaria comb. nov., Treponema stenostrepta comb. nov., and Treponema zuelzerae comb. nov., and emendation of the genus Treponema.</title>
        <authorList>
            <person name="Abt B."/>
            <person name="Goker M."/>
            <person name="Scheuner C."/>
            <person name="Han C."/>
            <person name="Lu M."/>
            <person name="Misra M."/>
            <person name="Lapidus A."/>
            <person name="Nolan M."/>
            <person name="Lucas S."/>
            <person name="Hammon N."/>
            <person name="Deshpande S."/>
            <person name="Cheng J.F."/>
            <person name="Tapia R."/>
            <person name="Goodwin L.A."/>
            <person name="Pitluck S."/>
            <person name="Liolios K."/>
            <person name="Pagani I."/>
            <person name="Ivanova N."/>
            <person name="Mavromatis K."/>
            <person name="Mikhailova N."/>
            <person name="Huntemann M."/>
            <person name="Pati A."/>
            <person name="Chen A."/>
            <person name="Palaniappan K."/>
            <person name="Land M."/>
            <person name="Hauser L."/>
            <person name="Jeffries C.D."/>
            <person name="Rohde M."/>
            <person name="Spring S."/>
            <person name="Gronow S."/>
            <person name="Detter J.C."/>
            <person name="Bristow J."/>
            <person name="Eisen J.A."/>
            <person name="Markowitz V."/>
            <person name="Hugenholtz P."/>
            <person name="Kyrpides N.C."/>
            <person name="Woyke T."/>
            <person name="Klenk H.P."/>
        </authorList>
    </citation>
    <scope>NUCLEOTIDE SEQUENCE</scope>
    <source>
        <strain evidence="5">ATCC 51460 / DSM 7334 / H1</strain>
    </source>
</reference>
<dbReference type="Proteomes" id="UP000000503">
    <property type="component" value="Chromosome"/>
</dbReference>
<name>F8F3V5_GRAC1</name>
<feature type="signal peptide" evidence="2">
    <location>
        <begin position="1"/>
        <end position="26"/>
    </location>
</feature>
<dbReference type="Gene3D" id="3.30.1330.60">
    <property type="entry name" value="OmpA-like domain"/>
    <property type="match status" value="1"/>
</dbReference>
<organism evidence="4 5">
    <name type="scientific">Gracilinema caldarium (strain ATCC 51460 / DSM 7334 / H1)</name>
    <name type="common">Treponema caldarium</name>
    <dbReference type="NCBI Taxonomy" id="744872"/>
    <lineage>
        <taxon>Bacteria</taxon>
        <taxon>Pseudomonadati</taxon>
        <taxon>Spirochaetota</taxon>
        <taxon>Spirochaetia</taxon>
        <taxon>Spirochaetales</taxon>
        <taxon>Breznakiellaceae</taxon>
        <taxon>Gracilinema</taxon>
    </lineage>
</organism>
<evidence type="ECO:0000259" key="3">
    <source>
        <dbReference type="PROSITE" id="PS51123"/>
    </source>
</evidence>
<proteinExistence type="predicted"/>
<dbReference type="RefSeq" id="WP_013969755.1">
    <property type="nucleotide sequence ID" value="NC_015732.1"/>
</dbReference>
<dbReference type="OrthoDB" id="337472at2"/>
<accession>F8F3V5</accession>
<dbReference type="InterPro" id="IPR025965">
    <property type="entry name" value="FlgD/Vpr_Ig-like"/>
</dbReference>
<protein>
    <submittedName>
        <fullName evidence="4">OmpA/MotB domain protein</fullName>
    </submittedName>
</protein>
<feature type="chain" id="PRO_5003370298" evidence="2">
    <location>
        <begin position="27"/>
        <end position="1340"/>
    </location>
</feature>
<dbReference type="KEGG" id="scd:Spica_2364"/>
<dbReference type="PANTHER" id="PTHR30329">
    <property type="entry name" value="STATOR ELEMENT OF FLAGELLAR MOTOR COMPLEX"/>
    <property type="match status" value="1"/>
</dbReference>
<evidence type="ECO:0000313" key="4">
    <source>
        <dbReference type="EMBL" id="AEJ20474.1"/>
    </source>
</evidence>
<dbReference type="EMBL" id="CP002868">
    <property type="protein sequence ID" value="AEJ20474.1"/>
    <property type="molecule type" value="Genomic_DNA"/>
</dbReference>
<dbReference type="Pfam" id="PF13860">
    <property type="entry name" value="FlgD_ig"/>
    <property type="match status" value="1"/>
</dbReference>
<feature type="domain" description="OmpA-like" evidence="3">
    <location>
        <begin position="1213"/>
        <end position="1340"/>
    </location>
</feature>
<dbReference type="STRING" id="744872.Spica_2364"/>
<evidence type="ECO:0000256" key="2">
    <source>
        <dbReference type="SAM" id="SignalP"/>
    </source>
</evidence>
<dbReference type="PROSITE" id="PS51123">
    <property type="entry name" value="OMPA_2"/>
    <property type="match status" value="1"/>
</dbReference>
<dbReference type="Gene3D" id="2.60.40.4070">
    <property type="match status" value="6"/>
</dbReference>
<gene>
    <name evidence="4" type="ordered locus">Spica_2364</name>
</gene>
<dbReference type="InterPro" id="IPR036737">
    <property type="entry name" value="OmpA-like_sf"/>
</dbReference>
<dbReference type="eggNOG" id="COG2885">
    <property type="taxonomic scope" value="Bacteria"/>
</dbReference>
<dbReference type="InterPro" id="IPR006665">
    <property type="entry name" value="OmpA-like"/>
</dbReference>
<keyword evidence="5" id="KW-1185">Reference proteome</keyword>
<keyword evidence="1" id="KW-0472">Membrane</keyword>
<keyword evidence="2" id="KW-0732">Signal</keyword>
<dbReference type="PANTHER" id="PTHR30329:SF21">
    <property type="entry name" value="LIPOPROTEIN YIAD-RELATED"/>
    <property type="match status" value="1"/>
</dbReference>
<dbReference type="Pfam" id="PF00691">
    <property type="entry name" value="OmpA"/>
    <property type="match status" value="1"/>
</dbReference>
<dbReference type="GO" id="GO:0016020">
    <property type="term" value="C:membrane"/>
    <property type="evidence" value="ECO:0007669"/>
    <property type="project" value="UniProtKB-UniRule"/>
</dbReference>
<evidence type="ECO:0000256" key="1">
    <source>
        <dbReference type="PROSITE-ProRule" id="PRU00473"/>
    </source>
</evidence>
<dbReference type="SUPFAM" id="SSF103088">
    <property type="entry name" value="OmpA-like"/>
    <property type="match status" value="1"/>
</dbReference>
<sequence length="1340" mass="145961">MRLLRQLQRTASFLVIILMGSLSVLAQTVGVDTAQDLYSPQAAGGGLFSTSTGTSAAQSLNPASAGQAQRTLLDAGYLVLTGLGSETGIGHAISLGAIYPTKYAVFSGSTRLLSSPFDAFPIGTTFAIDLGVAKELYPGMTVGTGLNFGLGSDWTAALDLGFRYNMGKLYMLDDFTWAVVFGGLGKSFLPSPFTLAGGVSFDYLHISGKDGKPDPLRLGFATDLSIPTLTNLIWKLGLSATIAQIITISSSTGFNIQEALDGNHPSVIPSIGITANFTLKGTTTNQQGDVGGTLAAKPLYNDIWAFGTGVSWTMGVADKKPPVITIEYPETRYISPNNDGKADALEFPISITDQRYVDWWKFEIYDNNNNVVRTYRNKERRPETQGFRNVLDRILDVKSGVTVPETLRWDGILESGEVAPDGIYYFSLSAADDNENTATSPRYEVIVDTTAPIVEITSAGGSSDLSKLKIFSPDGDGNKDSFEIILKGSQEDLWDAGIYTAAGTKIRSFNIINGSPERIVWDGKNDNGAIVPDGVYSYRITATDRAHNSISMQLDNIIVNTERPVVSLLIGDSYFSPNGDAIKDTLRMSPGVPVKEGIVEWKLVVKNQNGTIVRNYFGKQSIPPQTDFDGRNDSGNLIAEGIYQAELSVIYQNGHIATTLSPTFVMDITAPSGTVQTEYPAFSPNNDGKQDVMVFIQEGSEEQSWQGEIRRIITGDPVYKEGSGVLVKTFSFAGQPDKRILWDGRDDAGRLAADGDFEYRLAATDRAGNRGTSNSVRFTLSTADTPVLVSTDLRAFSPNGDGVKDSINILPQLQVKDGIQTWKISIVDSSGKAVRNFEGRGRVPESILWNGKNDEGTVVSDGQYIARADITYINGNNPVAQSQTFTVDTIAPELSLKAPYTLFSPNQDGKKDFLILEIATSGQDNWKAEIADMTGKGIMSWAWKGAASDIRWNGTDNAGNQVTDGNYRLTVSATDDAGNRTSKSLEPITVDARNPRAFFTASALGISPNGDGKFDTTTFSIILNPRDGIESWKLEILSTSGSVYRTLGSGKTTPPETVLWDGKNDAGQVIEGSYTAHLQVLYTKGDVIEQTITPMVVDISGPKISFSTSPQYFSPDNDGVDDELTIRINVQDASPIATWNMEIREPEGPKQLFYRIEGRGTPASQYTWDGRSNKGELVQAATDYPVQVQAVDTLGNTSTIAAVIGIDVLVIREGDLLKIKVPSIIFRENAADFNNLPNEKVDNNLRVLRRIAEILNKFRDYRVKVEGHANPVTRTVKEETEELQPLSEARAKAIVEKLVEFGVDRSRLSYVGMGGSRPVVRYEDRDNWWKNRRVEFILIK</sequence>
<dbReference type="HOGENOM" id="CLU_005670_0_0_12"/>
<evidence type="ECO:0000313" key="5">
    <source>
        <dbReference type="Proteomes" id="UP000000503"/>
    </source>
</evidence>